<dbReference type="PANTHER" id="PTHR38602">
    <property type="entry name" value="INNER MEMBRANE PROTEIN-RELATED"/>
    <property type="match status" value="1"/>
</dbReference>
<feature type="transmembrane region" description="Helical" evidence="1">
    <location>
        <begin position="40"/>
        <end position="60"/>
    </location>
</feature>
<accession>A0ABV7FU96</accession>
<evidence type="ECO:0000313" key="3">
    <source>
        <dbReference type="Proteomes" id="UP001595478"/>
    </source>
</evidence>
<gene>
    <name evidence="2" type="ORF">ACFOHL_14545</name>
</gene>
<dbReference type="Pfam" id="PF09838">
    <property type="entry name" value="DUF2065"/>
    <property type="match status" value="1"/>
</dbReference>
<protein>
    <submittedName>
        <fullName evidence="2">DUF2065 domain-containing protein</fullName>
    </submittedName>
</protein>
<dbReference type="EMBL" id="JBHRSW010000036">
    <property type="protein sequence ID" value="MFC3122841.1"/>
    <property type="molecule type" value="Genomic_DNA"/>
</dbReference>
<name>A0ABV7FU96_9ALTE</name>
<keyword evidence="3" id="KW-1185">Reference proteome</keyword>
<evidence type="ECO:0000313" key="2">
    <source>
        <dbReference type="EMBL" id="MFC3122841.1"/>
    </source>
</evidence>
<reference evidence="3" key="1">
    <citation type="journal article" date="2019" name="Int. J. Syst. Evol. Microbiol.">
        <title>The Global Catalogue of Microorganisms (GCM) 10K type strain sequencing project: providing services to taxonomists for standard genome sequencing and annotation.</title>
        <authorList>
            <consortium name="The Broad Institute Genomics Platform"/>
            <consortium name="The Broad Institute Genome Sequencing Center for Infectious Disease"/>
            <person name="Wu L."/>
            <person name="Ma J."/>
        </authorList>
    </citation>
    <scope>NUCLEOTIDE SEQUENCE [LARGE SCALE GENOMIC DNA]</scope>
    <source>
        <strain evidence="3">KCTC 52473</strain>
    </source>
</reference>
<proteinExistence type="predicted"/>
<keyword evidence="1" id="KW-1133">Transmembrane helix</keyword>
<dbReference type="Proteomes" id="UP001595478">
    <property type="component" value="Unassembled WGS sequence"/>
</dbReference>
<comment type="caution">
    <text evidence="2">The sequence shown here is derived from an EMBL/GenBank/DDBJ whole genome shotgun (WGS) entry which is preliminary data.</text>
</comment>
<dbReference type="RefSeq" id="WP_376920971.1">
    <property type="nucleotide sequence ID" value="NZ_JBHRSW010000036.1"/>
</dbReference>
<sequence>MEALFIAICLVMIIEGLGPLLWPNKWGQFMRDMAEQPPTVVRRIGGVLVVSGSVILWFLLH</sequence>
<dbReference type="PANTHER" id="PTHR38602:SF1">
    <property type="entry name" value="INNER MEMBRANE PROTEIN"/>
    <property type="match status" value="1"/>
</dbReference>
<dbReference type="InterPro" id="IPR019201">
    <property type="entry name" value="DUF2065"/>
</dbReference>
<organism evidence="2 3">
    <name type="scientific">Agaribacter flavus</name>
    <dbReference type="NCBI Taxonomy" id="1902781"/>
    <lineage>
        <taxon>Bacteria</taxon>
        <taxon>Pseudomonadati</taxon>
        <taxon>Pseudomonadota</taxon>
        <taxon>Gammaproteobacteria</taxon>
        <taxon>Alteromonadales</taxon>
        <taxon>Alteromonadaceae</taxon>
        <taxon>Agaribacter</taxon>
    </lineage>
</organism>
<evidence type="ECO:0000256" key="1">
    <source>
        <dbReference type="SAM" id="Phobius"/>
    </source>
</evidence>
<keyword evidence="1" id="KW-0812">Transmembrane</keyword>
<keyword evidence="1" id="KW-0472">Membrane</keyword>